<proteinExistence type="predicted"/>
<comment type="caution">
    <text evidence="2">The sequence shown here is derived from an EMBL/GenBank/DDBJ whole genome shotgun (WGS) entry which is preliminary data.</text>
</comment>
<organism evidence="2">
    <name type="scientific">Tanacetum cinerariifolium</name>
    <name type="common">Dalmatian daisy</name>
    <name type="synonym">Chrysanthemum cinerariifolium</name>
    <dbReference type="NCBI Taxonomy" id="118510"/>
    <lineage>
        <taxon>Eukaryota</taxon>
        <taxon>Viridiplantae</taxon>
        <taxon>Streptophyta</taxon>
        <taxon>Embryophyta</taxon>
        <taxon>Tracheophyta</taxon>
        <taxon>Spermatophyta</taxon>
        <taxon>Magnoliopsida</taxon>
        <taxon>eudicotyledons</taxon>
        <taxon>Gunneridae</taxon>
        <taxon>Pentapetalae</taxon>
        <taxon>asterids</taxon>
        <taxon>campanulids</taxon>
        <taxon>Asterales</taxon>
        <taxon>Asteraceae</taxon>
        <taxon>Asteroideae</taxon>
        <taxon>Anthemideae</taxon>
        <taxon>Anthemidinae</taxon>
        <taxon>Tanacetum</taxon>
    </lineage>
</organism>
<dbReference type="PANTHER" id="PTHR11439">
    <property type="entry name" value="GAG-POL-RELATED RETROTRANSPOSON"/>
    <property type="match status" value="1"/>
</dbReference>
<evidence type="ECO:0000259" key="1">
    <source>
        <dbReference type="Pfam" id="PF13976"/>
    </source>
</evidence>
<accession>A0A699GMK7</accession>
<dbReference type="InterPro" id="IPR025724">
    <property type="entry name" value="GAG-pre-integrase_dom"/>
</dbReference>
<name>A0A699GMK7_TANCI</name>
<sequence>MMASSPICLLSKATKTKSWLWHQRMSHLNFGALNHLARNGLVCGLTRLKFEKDHLYSVCAMGKRKKQSHKPKSEDTNQEKLYLLHMDLCGRMHIASINGKNLEPVLHEMTPVTPSSGLVPNPPPLEPFVPPSSKEWDLMFQPVFDKFYSPPASVASPVPVKEALAPVESTGAPSLTTVDQYTPSLKALTQSCWIKAMQEELHEFERLKVWELIPPPDKVMVITLKWIYKTRGSLDISRIGCSMNMTVYQMDVKMTFLNGILREEKRKIYPPGIMCPKFKMSMMGKILFFLGLQISQSPRGIFLNQSKYVLDSLKKYRIESCDPVDTLMVEKSKLDDDTQGKTIDPTHYRGMVGTLIYLTSSRPDLVYAVYTCARYQAQTAKEHLHAVKRIFRYLRGTVNRGLWYSKDSVIALTACADADHAGCQDTRRSTSRSMQLLGDKLVSWSLKGKKALRYLVWKPNI</sequence>
<dbReference type="Pfam" id="PF13976">
    <property type="entry name" value="gag_pre-integrs"/>
    <property type="match status" value="1"/>
</dbReference>
<gene>
    <name evidence="2" type="ORF">Tci_079049</name>
</gene>
<dbReference type="AlphaFoldDB" id="A0A699GMK7"/>
<dbReference type="EMBL" id="BKCJ010013953">
    <property type="protein sequence ID" value="GEV07072.1"/>
    <property type="molecule type" value="Genomic_DNA"/>
</dbReference>
<dbReference type="PANTHER" id="PTHR11439:SF483">
    <property type="entry name" value="PEPTIDE SYNTHASE GLIP-LIKE, PUTATIVE (AFU_ORTHOLOGUE AFUA_3G12920)-RELATED"/>
    <property type="match status" value="1"/>
</dbReference>
<evidence type="ECO:0000313" key="2">
    <source>
        <dbReference type="EMBL" id="GEV07072.1"/>
    </source>
</evidence>
<protein>
    <submittedName>
        <fullName evidence="2">Uncharacterized mitochondrial protein AtMg00810-like</fullName>
    </submittedName>
</protein>
<reference evidence="2" key="1">
    <citation type="journal article" date="2019" name="Sci. Rep.">
        <title>Draft genome of Tanacetum cinerariifolium, the natural source of mosquito coil.</title>
        <authorList>
            <person name="Yamashiro T."/>
            <person name="Shiraishi A."/>
            <person name="Satake H."/>
            <person name="Nakayama K."/>
        </authorList>
    </citation>
    <scope>NUCLEOTIDE SEQUENCE</scope>
</reference>
<feature type="domain" description="GAG-pre-integrase" evidence="1">
    <location>
        <begin position="5"/>
        <end position="63"/>
    </location>
</feature>